<evidence type="ECO:0000313" key="1">
    <source>
        <dbReference type="EMBL" id="SCU71170.1"/>
    </source>
</evidence>
<dbReference type="GeneID" id="92376690"/>
<reference evidence="1" key="1">
    <citation type="submission" date="2016-09" db="EMBL/GenBank/DDBJ databases">
        <authorList>
            <person name="Hebert L."/>
            <person name="Moumen B."/>
        </authorList>
    </citation>
    <scope>NUCLEOTIDE SEQUENCE [LARGE SCALE GENOMIC DNA]</scope>
    <source>
        <strain evidence="1">OVI</strain>
    </source>
</reference>
<keyword evidence="2" id="KW-1185">Reference proteome</keyword>
<dbReference type="RefSeq" id="XP_067081876.1">
    <property type="nucleotide sequence ID" value="XM_067225775.1"/>
</dbReference>
<protein>
    <recommendedName>
        <fullName evidence="3">Zinc finger, MYND-type containing 10</fullName>
    </recommendedName>
</protein>
<dbReference type="Proteomes" id="UP000195570">
    <property type="component" value="Unassembled WGS sequence"/>
</dbReference>
<evidence type="ECO:0008006" key="3">
    <source>
        <dbReference type="Google" id="ProtNLM"/>
    </source>
</evidence>
<dbReference type="EMBL" id="CZPT02001585">
    <property type="protein sequence ID" value="SCU71170.1"/>
    <property type="molecule type" value="Genomic_DNA"/>
</dbReference>
<dbReference type="InterPro" id="IPR052298">
    <property type="entry name" value="ZMYND10"/>
</dbReference>
<accession>A0A1G4IFK8</accession>
<name>A0A1G4IFK8_TRYEQ</name>
<organism evidence="1 2">
    <name type="scientific">Trypanosoma equiperdum</name>
    <dbReference type="NCBI Taxonomy" id="5694"/>
    <lineage>
        <taxon>Eukaryota</taxon>
        <taxon>Discoba</taxon>
        <taxon>Euglenozoa</taxon>
        <taxon>Kinetoplastea</taxon>
        <taxon>Metakinetoplastina</taxon>
        <taxon>Trypanosomatida</taxon>
        <taxon>Trypanosomatidae</taxon>
        <taxon>Trypanosoma</taxon>
    </lineage>
</organism>
<dbReference type="AlphaFoldDB" id="A0A1G4IFK8"/>
<dbReference type="GO" id="GO:0005737">
    <property type="term" value="C:cytoplasm"/>
    <property type="evidence" value="ECO:0007669"/>
    <property type="project" value="TreeGrafter"/>
</dbReference>
<dbReference type="PANTHER" id="PTHR13244">
    <property type="entry name" value="ZINC FINGER MYND DOMAIN CONTAINING PROTEIN 10"/>
    <property type="match status" value="1"/>
</dbReference>
<sequence>MEFSGSTLSVVEVEHTVRQLRPFPLQDIGTAEWKNQREAVERLNMCTHSNAVLKKDDTVKAFLIEHEKLPVLLHELLVMEVWRQRVLPLIKDQIVQHPAGIYMYVQYEMVLLNLFECIAFHEEVVVALDEDVLELIDYCWRQASRLFAEQNVNEVQSKPTARDVSNAANTVEEVLKSADRQMLHAIYQRAMASLSILWFIIDRLNQLPLAASNSVLVKNDLILGLTEVMLLQPWLRRSSEATQKFFNGEFKDIPRADVLLVCTPEAHTWFSLHKLLCDPECRRRYSYTQSKKELILRIRHFLNDTLVDQIPALASLQRALEELSFLQPPSGTEEKFKSTLTIEQVPRIMTLVEVERKGSWDDLASTLRAMLQDPSVRNEDAMRLSRIFDEMFSDQLK</sequence>
<dbReference type="VEuPathDB" id="TriTrypDB:TEOVI_000275000"/>
<comment type="caution">
    <text evidence="1">The sequence shown here is derived from an EMBL/GenBank/DDBJ whole genome shotgun (WGS) entry which is preliminary data.</text>
</comment>
<evidence type="ECO:0000313" key="2">
    <source>
        <dbReference type="Proteomes" id="UP000195570"/>
    </source>
</evidence>
<dbReference type="PANTHER" id="PTHR13244:SF7">
    <property type="entry name" value="ZINC FINGER MYND DOMAIN-CONTAINING PROTEIN 10"/>
    <property type="match status" value="1"/>
</dbReference>
<proteinExistence type="predicted"/>
<gene>
    <name evidence="1" type="ORF">TEOVI_000275000</name>
</gene>